<keyword evidence="3" id="KW-0808">Transferase</keyword>
<accession>A0A8T5UW49</accession>
<dbReference type="InterPro" id="IPR036724">
    <property type="entry name" value="Cobalamin-bd_sf"/>
</dbReference>
<dbReference type="SFLD" id="SFLDG01123">
    <property type="entry name" value="methyltransferase_(Class_B)"/>
    <property type="match status" value="1"/>
</dbReference>
<dbReference type="SFLD" id="SFLDS00029">
    <property type="entry name" value="Radical_SAM"/>
    <property type="match status" value="1"/>
</dbReference>
<evidence type="ECO:0000259" key="9">
    <source>
        <dbReference type="PROSITE" id="PS51918"/>
    </source>
</evidence>
<evidence type="ECO:0000313" key="11">
    <source>
        <dbReference type="Proteomes" id="UP000825933"/>
    </source>
</evidence>
<dbReference type="Gene3D" id="3.80.30.20">
    <property type="entry name" value="tm_1862 like domain"/>
    <property type="match status" value="1"/>
</dbReference>
<evidence type="ECO:0000256" key="6">
    <source>
        <dbReference type="ARBA" id="ARBA00023004"/>
    </source>
</evidence>
<dbReference type="InterPro" id="IPR034466">
    <property type="entry name" value="Methyltransferase_Class_B"/>
</dbReference>
<dbReference type="Pfam" id="PF04055">
    <property type="entry name" value="Radical_SAM"/>
    <property type="match status" value="1"/>
</dbReference>
<dbReference type="Gene3D" id="3.40.50.280">
    <property type="entry name" value="Cobalamin-binding domain"/>
    <property type="match status" value="1"/>
</dbReference>
<feature type="domain" description="Radical SAM core" evidence="9">
    <location>
        <begin position="190"/>
        <end position="415"/>
    </location>
</feature>
<dbReference type="GO" id="GO:0003824">
    <property type="term" value="F:catalytic activity"/>
    <property type="evidence" value="ECO:0007669"/>
    <property type="project" value="InterPro"/>
</dbReference>
<dbReference type="Proteomes" id="UP000825933">
    <property type="component" value="Unassembled WGS sequence"/>
</dbReference>
<evidence type="ECO:0000256" key="7">
    <source>
        <dbReference type="ARBA" id="ARBA00023014"/>
    </source>
</evidence>
<dbReference type="SUPFAM" id="SSF52242">
    <property type="entry name" value="Cobalamin (vitamin B12)-binding domain"/>
    <property type="match status" value="1"/>
</dbReference>
<dbReference type="PANTHER" id="PTHR43409:SF7">
    <property type="entry name" value="BLL1977 PROTEIN"/>
    <property type="match status" value="1"/>
</dbReference>
<dbReference type="GO" id="GO:0051539">
    <property type="term" value="F:4 iron, 4 sulfur cluster binding"/>
    <property type="evidence" value="ECO:0007669"/>
    <property type="project" value="UniProtKB-KW"/>
</dbReference>
<keyword evidence="2" id="KW-0489">Methyltransferase</keyword>
<dbReference type="AlphaFoldDB" id="A0A8T5UW49"/>
<dbReference type="EMBL" id="JAIOUQ010000013">
    <property type="protein sequence ID" value="MBZ2166487.1"/>
    <property type="molecule type" value="Genomic_DNA"/>
</dbReference>
<dbReference type="PROSITE" id="PS51332">
    <property type="entry name" value="B12_BINDING"/>
    <property type="match status" value="1"/>
</dbReference>
<organism evidence="10 11">
    <name type="scientific">Methanobacterium spitsbergense</name>
    <dbReference type="NCBI Taxonomy" id="2874285"/>
    <lineage>
        <taxon>Archaea</taxon>
        <taxon>Methanobacteriati</taxon>
        <taxon>Methanobacteriota</taxon>
        <taxon>Methanomada group</taxon>
        <taxon>Methanobacteria</taxon>
        <taxon>Methanobacteriales</taxon>
        <taxon>Methanobacteriaceae</taxon>
        <taxon>Methanobacterium</taxon>
    </lineage>
</organism>
<dbReference type="InterPro" id="IPR051198">
    <property type="entry name" value="BchE-like"/>
</dbReference>
<dbReference type="GO" id="GO:0031419">
    <property type="term" value="F:cobalamin binding"/>
    <property type="evidence" value="ECO:0007669"/>
    <property type="project" value="InterPro"/>
</dbReference>
<keyword evidence="7" id="KW-0411">Iron-sulfur</keyword>
<dbReference type="RefSeq" id="WP_223792038.1">
    <property type="nucleotide sequence ID" value="NZ_JAIOUQ010000013.1"/>
</dbReference>
<dbReference type="SFLD" id="SFLDG01082">
    <property type="entry name" value="B12-binding_domain_containing"/>
    <property type="match status" value="1"/>
</dbReference>
<dbReference type="SUPFAM" id="SSF102114">
    <property type="entry name" value="Radical SAM enzymes"/>
    <property type="match status" value="1"/>
</dbReference>
<evidence type="ECO:0000256" key="5">
    <source>
        <dbReference type="ARBA" id="ARBA00022723"/>
    </source>
</evidence>
<dbReference type="PROSITE" id="PS51918">
    <property type="entry name" value="RADICAL_SAM"/>
    <property type="match status" value="1"/>
</dbReference>
<proteinExistence type="predicted"/>
<evidence type="ECO:0000256" key="1">
    <source>
        <dbReference type="ARBA" id="ARBA00001966"/>
    </source>
</evidence>
<keyword evidence="4" id="KW-0949">S-adenosyl-L-methionine</keyword>
<gene>
    <name evidence="10" type="ORF">K8N75_10605</name>
</gene>
<keyword evidence="11" id="KW-1185">Reference proteome</keyword>
<dbReference type="InterPro" id="IPR007197">
    <property type="entry name" value="rSAM"/>
</dbReference>
<evidence type="ECO:0000256" key="2">
    <source>
        <dbReference type="ARBA" id="ARBA00022603"/>
    </source>
</evidence>
<dbReference type="InterPro" id="IPR058240">
    <property type="entry name" value="rSAM_sf"/>
</dbReference>
<comment type="cofactor">
    <cofactor evidence="1">
        <name>[4Fe-4S] cluster</name>
        <dbReference type="ChEBI" id="CHEBI:49883"/>
    </cofactor>
</comment>
<comment type="caution">
    <text evidence="10">The sequence shown here is derived from an EMBL/GenBank/DDBJ whole genome shotgun (WGS) entry which is preliminary data.</text>
</comment>
<dbReference type="CDD" id="cd02068">
    <property type="entry name" value="radical_SAM_B12_BD"/>
    <property type="match status" value="1"/>
</dbReference>
<dbReference type="GO" id="GO:0046872">
    <property type="term" value="F:metal ion binding"/>
    <property type="evidence" value="ECO:0007669"/>
    <property type="project" value="UniProtKB-KW"/>
</dbReference>
<evidence type="ECO:0000313" key="10">
    <source>
        <dbReference type="EMBL" id="MBZ2166487.1"/>
    </source>
</evidence>
<name>A0A8T5UW49_9EURY</name>
<evidence type="ECO:0000256" key="4">
    <source>
        <dbReference type="ARBA" id="ARBA00022691"/>
    </source>
</evidence>
<keyword evidence="5" id="KW-0479">Metal-binding</keyword>
<dbReference type="PANTHER" id="PTHR43409">
    <property type="entry name" value="ANAEROBIC MAGNESIUM-PROTOPORPHYRIN IX MONOMETHYL ESTER CYCLASE-RELATED"/>
    <property type="match status" value="1"/>
</dbReference>
<dbReference type="Pfam" id="PF02310">
    <property type="entry name" value="B12-binding"/>
    <property type="match status" value="1"/>
</dbReference>
<evidence type="ECO:0000259" key="8">
    <source>
        <dbReference type="PROSITE" id="PS51332"/>
    </source>
</evidence>
<dbReference type="InterPro" id="IPR006158">
    <property type="entry name" value="Cobalamin-bd"/>
</dbReference>
<sequence length="480" mass="53963">MDTILINPYDENAVKNGLGFITPPLNLMYLGGALENASMSVKIIDDDLEKLGQEQVSKIASKLDPKLIGITATTSTIKNALEYSNAVRNVLPDSLIVIGGPHSTFRPTETLKYSKSLDAVVMGEGEATIVELAENYYGRNNGNLEDIKGIAYRDLKKGNIKINTPRPLIKDLDTIPYPARHLVPFELYGTTQKHSSDMITSRGCVYSCGYCSSSLIMGKKFRSRSPENVVNEIEELVENYKIKDIAFMDDTFMLNKRRASLIADEIKNRELDIGFVASSRVDMVDKKLMEKLKSAGLSTIYYGVESGSQRVLDLMKKGITLKQAEDAVKAAKDVGVEILTSFILGFPGETSKEIDKTIDFSIKLNADYSQFSILTPFPGTPIYNDLKEKKLIETENWDQYTVLKSVIKYDKLGLSKKMVERKLAKAYLKFYTRPKYLFDHKYMFKVIMGIVLRSFIIPKIKGTTGKGWYQTLDNTQQNKQ</sequence>
<dbReference type="SMART" id="SM00729">
    <property type="entry name" value="Elp3"/>
    <property type="match status" value="1"/>
</dbReference>
<evidence type="ECO:0000256" key="3">
    <source>
        <dbReference type="ARBA" id="ARBA00022679"/>
    </source>
</evidence>
<dbReference type="CDD" id="cd01335">
    <property type="entry name" value="Radical_SAM"/>
    <property type="match status" value="1"/>
</dbReference>
<protein>
    <submittedName>
        <fullName evidence="10">B12-binding domain-containing radical SAM protein</fullName>
    </submittedName>
</protein>
<feature type="domain" description="B12-binding" evidence="8">
    <location>
        <begin position="8"/>
        <end position="143"/>
    </location>
</feature>
<keyword evidence="6" id="KW-0408">Iron</keyword>
<dbReference type="InterPro" id="IPR006638">
    <property type="entry name" value="Elp3/MiaA/NifB-like_rSAM"/>
</dbReference>
<reference evidence="11" key="1">
    <citation type="journal article" date="2022" name="Microbiol. Resour. Announc.">
        <title>Draft Genome Sequence of a Methanogenic Archaeon from West Spitsbergen Permafrost.</title>
        <authorList>
            <person name="Trubitsyn V."/>
            <person name="Rivkina E."/>
            <person name="Shcherbakova V."/>
        </authorList>
    </citation>
    <scope>NUCLEOTIDE SEQUENCE [LARGE SCALE GENOMIC DNA]</scope>
    <source>
        <strain evidence="11">VT</strain>
    </source>
</reference>
<dbReference type="InterPro" id="IPR023404">
    <property type="entry name" value="rSAM_horseshoe"/>
</dbReference>